<dbReference type="GO" id="GO:0004386">
    <property type="term" value="F:helicase activity"/>
    <property type="evidence" value="ECO:0007669"/>
    <property type="project" value="UniProtKB-KW"/>
</dbReference>
<keyword evidence="1" id="KW-0378">Hydrolase</keyword>
<dbReference type="EMBL" id="AACASD010000007">
    <property type="protein sequence ID" value="EAJ7861974.1"/>
    <property type="molecule type" value="Genomic_DNA"/>
</dbReference>
<dbReference type="AlphaFoldDB" id="A0A5T0ELA6"/>
<keyword evidence="1" id="KW-0067">ATP-binding</keyword>
<dbReference type="Gene3D" id="3.40.50.300">
    <property type="entry name" value="P-loop containing nucleotide triphosphate hydrolases"/>
    <property type="match status" value="1"/>
</dbReference>
<feature type="non-terminal residue" evidence="1">
    <location>
        <position position="1"/>
    </location>
</feature>
<proteinExistence type="predicted"/>
<accession>A0A5T0ELA6</accession>
<keyword evidence="1" id="KW-0547">Nucleotide-binding</keyword>
<dbReference type="SUPFAM" id="SSF52540">
    <property type="entry name" value="P-loop containing nucleoside triphosphate hydrolases"/>
    <property type="match status" value="1"/>
</dbReference>
<name>A0A5T0ELA6_CAMJU</name>
<comment type="caution">
    <text evidence="1">The sequence shown here is derived from an EMBL/GenBank/DDBJ whole genome shotgun (WGS) entry which is preliminary data.</text>
</comment>
<sequence>NPSKIISQKNANIKNNSFVDLTQWAIRSVDLEKIEFTSLIDDFLDKGSISFLTSEANKGKTFLSFAICKHLLEFNKIRKIIYFDGDNSKITIKSRIKKSMQIGGYYFLDYPAFNYIQTSNALECGTDEIEVDFNFIVEKYLEPLMQSGGLVNVFIVFDSLFNFFNGDMNDNKKVAEFMKIIKKISHKGEATFLFIHHKGKSAENEFMGGVNFLNATDNLFKIQTSNNDGEILNIELNTKKARNFLPYNLKVDIDLNTLDLKIERAINENDTNFLTKAKEIIEQKGEILQGELLELLEKSKTDTHAIKKLESGKGLYFNIIEKSRATGGKALKYYVPLKENKTIINGIEINVEQTLFSE</sequence>
<dbReference type="Pfam" id="PF13481">
    <property type="entry name" value="AAA_25"/>
    <property type="match status" value="1"/>
</dbReference>
<evidence type="ECO:0000313" key="1">
    <source>
        <dbReference type="EMBL" id="EAJ7861974.1"/>
    </source>
</evidence>
<protein>
    <submittedName>
        <fullName evidence="1">Replicative helicase</fullName>
    </submittedName>
</protein>
<gene>
    <name evidence="1" type="ORF">FC324_04970</name>
</gene>
<reference evidence="1" key="1">
    <citation type="submission" date="2018-05" db="EMBL/GenBank/DDBJ databases">
        <authorList>
            <consortium name="GenomeTrakr network: Whole genome sequencing for foodborne pathogen traceback"/>
        </authorList>
    </citation>
    <scope>NUCLEOTIDE SEQUENCE</scope>
    <source>
        <strain evidence="1">CVM30027</strain>
    </source>
</reference>
<dbReference type="InterPro" id="IPR027417">
    <property type="entry name" value="P-loop_NTPase"/>
</dbReference>
<organism evidence="1">
    <name type="scientific">Campylobacter jejuni</name>
    <dbReference type="NCBI Taxonomy" id="197"/>
    <lineage>
        <taxon>Bacteria</taxon>
        <taxon>Pseudomonadati</taxon>
        <taxon>Campylobacterota</taxon>
        <taxon>Epsilonproteobacteria</taxon>
        <taxon>Campylobacterales</taxon>
        <taxon>Campylobacteraceae</taxon>
        <taxon>Campylobacter</taxon>
    </lineage>
</organism>
<keyword evidence="1" id="KW-0347">Helicase</keyword>